<organism evidence="2 3">
    <name type="scientific">Oncorhynchus tshawytscha</name>
    <name type="common">Chinook salmon</name>
    <name type="synonym">Salmo tshawytscha</name>
    <dbReference type="NCBI Taxonomy" id="74940"/>
    <lineage>
        <taxon>Eukaryota</taxon>
        <taxon>Metazoa</taxon>
        <taxon>Chordata</taxon>
        <taxon>Craniata</taxon>
        <taxon>Vertebrata</taxon>
        <taxon>Euteleostomi</taxon>
        <taxon>Actinopterygii</taxon>
        <taxon>Neopterygii</taxon>
        <taxon>Teleostei</taxon>
        <taxon>Protacanthopterygii</taxon>
        <taxon>Salmoniformes</taxon>
        <taxon>Salmonidae</taxon>
        <taxon>Salmoninae</taxon>
        <taxon>Oncorhynchus</taxon>
    </lineage>
</organism>
<dbReference type="InterPro" id="IPR002492">
    <property type="entry name" value="Transposase_Tc1-like"/>
</dbReference>
<keyword evidence="3" id="KW-1185">Reference proteome</keyword>
<sequence>MLKRVVLKNRLSLVATLTTEFQTASGSNISTITVGRELHEMVFYGRAAVHKPKITMRNAKWRLEWCKARRNWTLEQWKRILWSDESGFTIWQSDGLIFVWQMPGESFLRQYIVPTVKLGREGIMVWGCYLWFGLGSLVPVKGNLPYRHGWCRSVWKNLTGLHRALTSTPSNTFGMNWNTD</sequence>
<evidence type="ECO:0000313" key="3">
    <source>
        <dbReference type="Proteomes" id="UP000694402"/>
    </source>
</evidence>
<reference evidence="2" key="3">
    <citation type="submission" date="2025-09" db="UniProtKB">
        <authorList>
            <consortium name="Ensembl"/>
        </authorList>
    </citation>
    <scope>IDENTIFICATION</scope>
</reference>
<dbReference type="InterPro" id="IPR036397">
    <property type="entry name" value="RNaseH_sf"/>
</dbReference>
<reference evidence="3" key="1">
    <citation type="journal article" date="2018" name="PLoS ONE">
        <title>Chinook salmon (Oncorhynchus tshawytscha) genome and transcriptome.</title>
        <authorList>
            <person name="Christensen K.A."/>
            <person name="Leong J.S."/>
            <person name="Sakhrani D."/>
            <person name="Biagi C.A."/>
            <person name="Minkley D.R."/>
            <person name="Withler R.E."/>
            <person name="Rondeau E.B."/>
            <person name="Koop B.F."/>
            <person name="Devlin R.H."/>
        </authorList>
    </citation>
    <scope>NUCLEOTIDE SEQUENCE [LARGE SCALE GENOMIC DNA]</scope>
</reference>
<dbReference type="GeneTree" id="ENSGT01150000286914"/>
<dbReference type="Proteomes" id="UP000694402">
    <property type="component" value="Unassembled WGS sequence"/>
</dbReference>
<dbReference type="Pfam" id="PF01498">
    <property type="entry name" value="HTH_Tnp_Tc3_2"/>
    <property type="match status" value="1"/>
</dbReference>
<proteinExistence type="predicted"/>
<accession>A0AAZ3RZJ4</accession>
<dbReference type="Gene3D" id="3.30.420.10">
    <property type="entry name" value="Ribonuclease H-like superfamily/Ribonuclease H"/>
    <property type="match status" value="1"/>
</dbReference>
<dbReference type="GO" id="GO:0015074">
    <property type="term" value="P:DNA integration"/>
    <property type="evidence" value="ECO:0007669"/>
    <property type="project" value="InterPro"/>
</dbReference>
<protein>
    <recommendedName>
        <fullName evidence="1">Transposase Tc1-like domain-containing protein</fullName>
    </recommendedName>
</protein>
<evidence type="ECO:0000259" key="1">
    <source>
        <dbReference type="Pfam" id="PF01498"/>
    </source>
</evidence>
<dbReference type="Ensembl" id="ENSOTST00005184661.1">
    <property type="protein sequence ID" value="ENSOTSP00005145299.1"/>
    <property type="gene ID" value="ENSOTSG00005064489.1"/>
</dbReference>
<reference evidence="2" key="2">
    <citation type="submission" date="2025-08" db="UniProtKB">
        <authorList>
            <consortium name="Ensembl"/>
        </authorList>
    </citation>
    <scope>IDENTIFICATION</scope>
</reference>
<name>A0AAZ3RZJ4_ONCTS</name>
<dbReference type="AlphaFoldDB" id="A0AAZ3RZJ4"/>
<feature type="domain" description="Transposase Tc1-like" evidence="1">
    <location>
        <begin position="2"/>
        <end position="71"/>
    </location>
</feature>
<dbReference type="GO" id="GO:0006313">
    <property type="term" value="P:DNA transposition"/>
    <property type="evidence" value="ECO:0007669"/>
    <property type="project" value="InterPro"/>
</dbReference>
<evidence type="ECO:0000313" key="2">
    <source>
        <dbReference type="Ensembl" id="ENSOTSP00005145299.1"/>
    </source>
</evidence>
<dbReference type="GO" id="GO:0003677">
    <property type="term" value="F:DNA binding"/>
    <property type="evidence" value="ECO:0007669"/>
    <property type="project" value="InterPro"/>
</dbReference>